<dbReference type="AlphaFoldDB" id="A0A364LMI3"/>
<dbReference type="SUPFAM" id="SSF48403">
    <property type="entry name" value="Ankyrin repeat"/>
    <property type="match status" value="1"/>
</dbReference>
<proteinExistence type="predicted"/>
<sequence length="545" mass="63552">MSPQDFRQLFEEDNLEELLSFFRLYPQIEKAWLSVFSQELITFCIQFESSNIARYLAERSEINLDQLIAFCELGKYEARAPEKLESLIQFLHRLEKWKDQKGFLQNEYFLQAITDAITSGNQDDVHYFLTHFPETRYLRDSKKNNFILIAILHSQIDIAKMLVNSGWYLPHIYKNEENQTAFDTAEKLQLTELCSFLYSTYDSQLLDIFNWNISNDSVFDENDDLSIKGLALMLNAKGNKIRSRYQDHKDLSIYFISGDCDAIELVQFAEKFFASDKDRCHIYHDDGGHRCLIALEKIDGVLYINVVDSLATWNLQQFILDLLNSGKYSISGEDVVLLKSQTAQQSAATGCRYYALKNLSLVCRYPSFTKEVLKDKYFIKEENVKGTSVIFYRLPPEFMHLTSSPKQIKQYIANNEDARQILRTSKQGEAQDLRAWAYHKRDKYGIQSPEALPNREFNPDVEAGENNPRELLKNNSIWYFASKYTKSVIPEMLRSNTQDELKTMIKKVDWRNTLFHSSKSQESYAVDIEEELKSLQFERPSNQSA</sequence>
<reference evidence="1 2" key="1">
    <citation type="submission" date="2017-02" db="EMBL/GenBank/DDBJ databases">
        <title>Legionella quilivanii strain from human: case report and whole genome sequencing analysis.</title>
        <authorList>
            <person name="Lalancette C."/>
            <person name="Leduc J.-M."/>
            <person name="Levesque S."/>
            <person name="Fournier E."/>
            <person name="Saoud J."/>
            <person name="Faucher S.P."/>
            <person name="Bernard K."/>
            <person name="Martineau C."/>
            <person name="Longtin J."/>
        </authorList>
    </citation>
    <scope>NUCLEOTIDE SEQUENCE [LARGE SCALE GENOMIC DNA]</scope>
    <source>
        <strain evidence="1 2">ID143958</strain>
    </source>
</reference>
<accession>A0A364LMI3</accession>
<protein>
    <submittedName>
        <fullName evidence="1">Uncharacterized protein</fullName>
    </submittedName>
</protein>
<evidence type="ECO:0000313" key="2">
    <source>
        <dbReference type="Proteomes" id="UP000249458"/>
    </source>
</evidence>
<dbReference type="InterPro" id="IPR036770">
    <property type="entry name" value="Ankyrin_rpt-contain_sf"/>
</dbReference>
<dbReference type="EMBL" id="MVJN01000002">
    <property type="protein sequence ID" value="RAP38061.1"/>
    <property type="molecule type" value="Genomic_DNA"/>
</dbReference>
<dbReference type="RefSeq" id="WP_112218610.1">
    <property type="nucleotide sequence ID" value="NZ_MVJN01000002.1"/>
</dbReference>
<gene>
    <name evidence="1" type="ORF">B1207_03475</name>
</gene>
<evidence type="ECO:0000313" key="1">
    <source>
        <dbReference type="EMBL" id="RAP38061.1"/>
    </source>
</evidence>
<dbReference type="Proteomes" id="UP000249458">
    <property type="component" value="Unassembled WGS sequence"/>
</dbReference>
<organism evidence="1 2">
    <name type="scientific">Legionella quinlivanii</name>
    <dbReference type="NCBI Taxonomy" id="45073"/>
    <lineage>
        <taxon>Bacteria</taxon>
        <taxon>Pseudomonadati</taxon>
        <taxon>Pseudomonadota</taxon>
        <taxon>Gammaproteobacteria</taxon>
        <taxon>Legionellales</taxon>
        <taxon>Legionellaceae</taxon>
        <taxon>Legionella</taxon>
    </lineage>
</organism>
<name>A0A364LMI3_9GAMM</name>
<comment type="caution">
    <text evidence="1">The sequence shown here is derived from an EMBL/GenBank/DDBJ whole genome shotgun (WGS) entry which is preliminary data.</text>
</comment>